<organism evidence="1 2">
    <name type="scientific">Candolleomyces eurysporus</name>
    <dbReference type="NCBI Taxonomy" id="2828524"/>
    <lineage>
        <taxon>Eukaryota</taxon>
        <taxon>Fungi</taxon>
        <taxon>Dikarya</taxon>
        <taxon>Basidiomycota</taxon>
        <taxon>Agaricomycotina</taxon>
        <taxon>Agaricomycetes</taxon>
        <taxon>Agaricomycetidae</taxon>
        <taxon>Agaricales</taxon>
        <taxon>Agaricineae</taxon>
        <taxon>Psathyrellaceae</taxon>
        <taxon>Candolleomyces</taxon>
    </lineage>
</organism>
<feature type="non-terminal residue" evidence="1">
    <location>
        <position position="296"/>
    </location>
</feature>
<name>A0A9W8MJ87_9AGAR</name>
<dbReference type="Proteomes" id="UP001140091">
    <property type="component" value="Unassembled WGS sequence"/>
</dbReference>
<sequence>MDHWDWLLTFEKVQISLPWQQLTHFLYIGDSVASHLPLCPNLEYLRFEFTENKPDPDPWSRLPNAQCLESLEGLCISFPRAFHHPIEFFEKYEVPNLKSLRLETEYLSHDPEIWSYLRANMSRCTHLTRLSLRCDDMNPHGIRGLFGCASNIHILDVELLNFFDLHDNNDPDWNGFFQTLEWIDHDFEHRFLPQLHTLILRPTGMIHEDDTYTPKPITTNPCFLAMILSRMARPLDQRIRKIVAYPFEPLDRQLIQKYIDDGLVYEEYPASRKSGPLGAWIDDDPALYDWHELHAS</sequence>
<dbReference type="InterPro" id="IPR032675">
    <property type="entry name" value="LRR_dom_sf"/>
</dbReference>
<proteinExistence type="predicted"/>
<evidence type="ECO:0000313" key="2">
    <source>
        <dbReference type="Proteomes" id="UP001140091"/>
    </source>
</evidence>
<dbReference type="Gene3D" id="3.80.10.10">
    <property type="entry name" value="Ribonuclease Inhibitor"/>
    <property type="match status" value="1"/>
</dbReference>
<reference evidence="1" key="1">
    <citation type="submission" date="2022-06" db="EMBL/GenBank/DDBJ databases">
        <title>Genome Sequence of Candolleomyces eurysporus.</title>
        <authorList>
            <person name="Buettner E."/>
        </authorList>
    </citation>
    <scope>NUCLEOTIDE SEQUENCE</scope>
    <source>
        <strain evidence="1">VTCC 930004</strain>
    </source>
</reference>
<comment type="caution">
    <text evidence="1">The sequence shown here is derived from an EMBL/GenBank/DDBJ whole genome shotgun (WGS) entry which is preliminary data.</text>
</comment>
<accession>A0A9W8MJ87</accession>
<protein>
    <recommendedName>
        <fullName evidence="3">F-box domain-containing protein</fullName>
    </recommendedName>
</protein>
<dbReference type="AlphaFoldDB" id="A0A9W8MJ87"/>
<gene>
    <name evidence="1" type="ORF">H1R20_g6033</name>
</gene>
<dbReference type="EMBL" id="JANBPK010000812">
    <property type="protein sequence ID" value="KAJ2931058.1"/>
    <property type="molecule type" value="Genomic_DNA"/>
</dbReference>
<dbReference type="OrthoDB" id="10673362at2759"/>
<dbReference type="SUPFAM" id="SSF52047">
    <property type="entry name" value="RNI-like"/>
    <property type="match status" value="1"/>
</dbReference>
<evidence type="ECO:0008006" key="3">
    <source>
        <dbReference type="Google" id="ProtNLM"/>
    </source>
</evidence>
<evidence type="ECO:0000313" key="1">
    <source>
        <dbReference type="EMBL" id="KAJ2931058.1"/>
    </source>
</evidence>
<keyword evidence="2" id="KW-1185">Reference proteome</keyword>